<keyword evidence="5" id="KW-0378">Hydrolase</keyword>
<gene>
    <name evidence="5" type="ORF">EA756_16955</name>
</gene>
<organism evidence="5 6">
    <name type="scientific">Acinetobacter lactucae</name>
    <dbReference type="NCBI Taxonomy" id="1785128"/>
    <lineage>
        <taxon>Bacteria</taxon>
        <taxon>Pseudomonadati</taxon>
        <taxon>Pseudomonadota</taxon>
        <taxon>Gammaproteobacteria</taxon>
        <taxon>Moraxellales</taxon>
        <taxon>Moraxellaceae</taxon>
        <taxon>Acinetobacter</taxon>
        <taxon>Acinetobacter calcoaceticus/baumannii complex</taxon>
    </lineage>
</organism>
<comment type="similarity">
    <text evidence="1">Belongs to the type-I restriction system S methylase family.</text>
</comment>
<dbReference type="InterPro" id="IPR000055">
    <property type="entry name" value="Restrct_endonuc_typeI_TRD"/>
</dbReference>
<evidence type="ECO:0000256" key="3">
    <source>
        <dbReference type="ARBA" id="ARBA00023125"/>
    </source>
</evidence>
<evidence type="ECO:0000313" key="6">
    <source>
        <dbReference type="Proteomes" id="UP000276905"/>
    </source>
</evidence>
<accession>A0A429JTY5</accession>
<dbReference type="RefSeq" id="WP_125699740.1">
    <property type="nucleotide sequence ID" value="NZ_RFES01000013.1"/>
</dbReference>
<dbReference type="GO" id="GO:0009307">
    <property type="term" value="P:DNA restriction-modification system"/>
    <property type="evidence" value="ECO:0007669"/>
    <property type="project" value="UniProtKB-KW"/>
</dbReference>
<feature type="domain" description="Type I restriction modification DNA specificity" evidence="4">
    <location>
        <begin position="200"/>
        <end position="351"/>
    </location>
</feature>
<evidence type="ECO:0000256" key="2">
    <source>
        <dbReference type="ARBA" id="ARBA00022747"/>
    </source>
</evidence>
<keyword evidence="5" id="KW-0255">Endonuclease</keyword>
<dbReference type="InterPro" id="IPR044946">
    <property type="entry name" value="Restrct_endonuc_typeI_TRD_sf"/>
</dbReference>
<evidence type="ECO:0000256" key="1">
    <source>
        <dbReference type="ARBA" id="ARBA00010923"/>
    </source>
</evidence>
<sequence length="370" mass="42141">MSNTKWVELGLSQCFSKIKTKRLKYKTSELPSKPVGEFTLPALTAGIQNQGLNNYVPNTNATVLKNVISISANGANTGATFYQDKEFTVLQDAYAIKWIYTNDILNNNHYLYLTTLISKVLFGKYEWTNKAGWEKVKNTKINIPIEDGNIHFELMSKLINHITSSHLSKIETYLINNNMDNICLTSHEEKALHTLKYIQFKDFKVTDLFNIKNSGNILSSWVVENSGTTPYLCASTLNNSVSSYIQYDDSYLDEGNCIFIGGKTFVVTYQKNNFFSNDSHNLILKLKEEKYRNKICQLFIATCIKSSLGHKYSWGDSISSSKIKKDSISLPVKDGKPDYEFMENYISAIQKLTVKKILFYLTDKKPKVIS</sequence>
<dbReference type="Gene3D" id="3.90.220.20">
    <property type="entry name" value="DNA methylase specificity domains"/>
    <property type="match status" value="2"/>
</dbReference>
<proteinExistence type="inferred from homology"/>
<dbReference type="Pfam" id="PF01420">
    <property type="entry name" value="Methylase_S"/>
    <property type="match status" value="2"/>
</dbReference>
<evidence type="ECO:0000313" key="5">
    <source>
        <dbReference type="EMBL" id="RSO53272.1"/>
    </source>
</evidence>
<dbReference type="GO" id="GO:0003677">
    <property type="term" value="F:DNA binding"/>
    <property type="evidence" value="ECO:0007669"/>
    <property type="project" value="UniProtKB-KW"/>
</dbReference>
<keyword evidence="3" id="KW-0238">DNA-binding</keyword>
<dbReference type="GO" id="GO:0004519">
    <property type="term" value="F:endonuclease activity"/>
    <property type="evidence" value="ECO:0007669"/>
    <property type="project" value="UniProtKB-KW"/>
</dbReference>
<dbReference type="Proteomes" id="UP000276905">
    <property type="component" value="Unassembled WGS sequence"/>
</dbReference>
<dbReference type="AlphaFoldDB" id="A0A429JTY5"/>
<keyword evidence="5" id="KW-0540">Nuclease</keyword>
<protein>
    <submittedName>
        <fullName evidence="5">Type II restriction endonuclease subunit R</fullName>
    </submittedName>
</protein>
<dbReference type="SUPFAM" id="SSF116734">
    <property type="entry name" value="DNA methylase specificity domain"/>
    <property type="match status" value="1"/>
</dbReference>
<reference evidence="5 6" key="1">
    <citation type="submission" date="2018-10" db="EMBL/GenBank/DDBJ databases">
        <title>GWAS and RNA-Seq identify cryptic mechanisms of antimicrobial resistance in Acinetobacter baumannii.</title>
        <authorList>
            <person name="Sahl J.W."/>
        </authorList>
    </citation>
    <scope>NUCLEOTIDE SEQUENCE [LARGE SCALE GENOMIC DNA]</scope>
    <source>
        <strain evidence="5 6">TG41018</strain>
    </source>
</reference>
<comment type="caution">
    <text evidence="5">The sequence shown here is derived from an EMBL/GenBank/DDBJ whole genome shotgun (WGS) entry which is preliminary data.</text>
</comment>
<dbReference type="EMBL" id="RFES01000013">
    <property type="protein sequence ID" value="RSO53272.1"/>
    <property type="molecule type" value="Genomic_DNA"/>
</dbReference>
<evidence type="ECO:0000259" key="4">
    <source>
        <dbReference type="Pfam" id="PF01420"/>
    </source>
</evidence>
<name>A0A429JTY5_9GAMM</name>
<feature type="domain" description="Type I restriction modification DNA specificity" evidence="4">
    <location>
        <begin position="5"/>
        <end position="171"/>
    </location>
</feature>
<keyword evidence="2" id="KW-0680">Restriction system</keyword>